<name>A0A0L0F0N7_9EUKA</name>
<dbReference type="GO" id="GO:0045332">
    <property type="term" value="P:phospholipid translocation"/>
    <property type="evidence" value="ECO:0007669"/>
    <property type="project" value="TreeGrafter"/>
</dbReference>
<dbReference type="InterPro" id="IPR023214">
    <property type="entry name" value="HAD_sf"/>
</dbReference>
<accession>A0A0L0F0N7</accession>
<gene>
    <name evidence="1" type="ORF">SARC_17209</name>
</gene>
<dbReference type="GO" id="GO:0005886">
    <property type="term" value="C:plasma membrane"/>
    <property type="evidence" value="ECO:0007669"/>
    <property type="project" value="TreeGrafter"/>
</dbReference>
<dbReference type="EMBL" id="KQ251652">
    <property type="protein sequence ID" value="KNC70267.1"/>
    <property type="molecule type" value="Genomic_DNA"/>
</dbReference>
<dbReference type="PANTHER" id="PTHR24092">
    <property type="entry name" value="PROBABLE PHOSPHOLIPID-TRANSPORTING ATPASE"/>
    <property type="match status" value="1"/>
</dbReference>
<dbReference type="GO" id="GO:0005768">
    <property type="term" value="C:endosome"/>
    <property type="evidence" value="ECO:0007669"/>
    <property type="project" value="TreeGrafter"/>
</dbReference>
<proteinExistence type="predicted"/>
<reference evidence="1 2" key="1">
    <citation type="submission" date="2011-02" db="EMBL/GenBank/DDBJ databases">
        <title>The Genome Sequence of Sphaeroforma arctica JP610.</title>
        <authorList>
            <consortium name="The Broad Institute Genome Sequencing Platform"/>
            <person name="Russ C."/>
            <person name="Cuomo C."/>
            <person name="Young S.K."/>
            <person name="Zeng Q."/>
            <person name="Gargeya S."/>
            <person name="Alvarado L."/>
            <person name="Berlin A."/>
            <person name="Chapman S.B."/>
            <person name="Chen Z."/>
            <person name="Freedman E."/>
            <person name="Gellesch M."/>
            <person name="Goldberg J."/>
            <person name="Griggs A."/>
            <person name="Gujja S."/>
            <person name="Heilman E."/>
            <person name="Heiman D."/>
            <person name="Howarth C."/>
            <person name="Mehta T."/>
            <person name="Neiman D."/>
            <person name="Pearson M."/>
            <person name="Roberts A."/>
            <person name="Saif S."/>
            <person name="Shea T."/>
            <person name="Shenoy N."/>
            <person name="Sisk P."/>
            <person name="Stolte C."/>
            <person name="Sykes S."/>
            <person name="White J."/>
            <person name="Yandava C."/>
            <person name="Burger G."/>
            <person name="Gray M.W."/>
            <person name="Holland P.W.H."/>
            <person name="King N."/>
            <person name="Lang F.B.F."/>
            <person name="Roger A.J."/>
            <person name="Ruiz-Trillo I."/>
            <person name="Haas B."/>
            <person name="Nusbaum C."/>
            <person name="Birren B."/>
        </authorList>
    </citation>
    <scope>NUCLEOTIDE SEQUENCE [LARGE SCALE GENOMIC DNA]</scope>
    <source>
        <strain evidence="1 2">JP610</strain>
    </source>
</reference>
<evidence type="ECO:0000313" key="1">
    <source>
        <dbReference type="EMBL" id="KNC70267.1"/>
    </source>
</evidence>
<dbReference type="GeneID" id="25917713"/>
<dbReference type="Proteomes" id="UP000054560">
    <property type="component" value="Unassembled WGS sequence"/>
</dbReference>
<dbReference type="PANTHER" id="PTHR24092:SF5">
    <property type="entry name" value="PHOSPHOLIPID-TRANSPORTING ATPASE"/>
    <property type="match status" value="1"/>
</dbReference>
<sequence length="104" mass="11892">MKHLCGRLKPGTVLYHKLSTNPRFKYFVLPIEVDTRREARFELAAFKKKRDCALVIDGDSLKLCMENFESEFIIAAVKAPSVVCCRCSPTQKADITRLVRHYTG</sequence>
<dbReference type="GO" id="GO:0005802">
    <property type="term" value="C:trans-Golgi network"/>
    <property type="evidence" value="ECO:0007669"/>
    <property type="project" value="TreeGrafter"/>
</dbReference>
<dbReference type="RefSeq" id="XP_014144169.1">
    <property type="nucleotide sequence ID" value="XM_014288694.1"/>
</dbReference>
<dbReference type="GO" id="GO:0006897">
    <property type="term" value="P:endocytosis"/>
    <property type="evidence" value="ECO:0007669"/>
    <property type="project" value="TreeGrafter"/>
</dbReference>
<dbReference type="AlphaFoldDB" id="A0A0L0F0N7"/>
<dbReference type="eggNOG" id="KOG0210">
    <property type="taxonomic scope" value="Eukaryota"/>
</dbReference>
<organism evidence="1 2">
    <name type="scientific">Sphaeroforma arctica JP610</name>
    <dbReference type="NCBI Taxonomy" id="667725"/>
    <lineage>
        <taxon>Eukaryota</taxon>
        <taxon>Ichthyosporea</taxon>
        <taxon>Ichthyophonida</taxon>
        <taxon>Sphaeroforma</taxon>
    </lineage>
</organism>
<dbReference type="GO" id="GO:0140326">
    <property type="term" value="F:ATPase-coupled intramembrane lipid transporter activity"/>
    <property type="evidence" value="ECO:0007669"/>
    <property type="project" value="TreeGrafter"/>
</dbReference>
<dbReference type="STRING" id="667725.A0A0L0F0N7"/>
<dbReference type="OrthoDB" id="377733at2759"/>
<keyword evidence="2" id="KW-1185">Reference proteome</keyword>
<evidence type="ECO:0000313" key="2">
    <source>
        <dbReference type="Proteomes" id="UP000054560"/>
    </source>
</evidence>
<feature type="non-terminal residue" evidence="1">
    <location>
        <position position="104"/>
    </location>
</feature>
<dbReference type="GO" id="GO:0006890">
    <property type="term" value="P:retrograde vesicle-mediated transport, Golgi to endoplasmic reticulum"/>
    <property type="evidence" value="ECO:0007669"/>
    <property type="project" value="TreeGrafter"/>
</dbReference>
<protein>
    <submittedName>
        <fullName evidence="1">Uncharacterized protein</fullName>
    </submittedName>
</protein>
<dbReference type="Gene3D" id="3.40.50.1000">
    <property type="entry name" value="HAD superfamily/HAD-like"/>
    <property type="match status" value="1"/>
</dbReference>